<feature type="active site" description="Proton acceptor" evidence="9">
    <location>
        <position position="49"/>
    </location>
</feature>
<feature type="active site" description="Proton acceptor" evidence="9">
    <location>
        <position position="60"/>
    </location>
</feature>
<comment type="catalytic activity">
    <reaction evidence="8 9">
        <text>(1S,2R)-1-C-(indol-3-yl)glycerol 3-phosphate + L-serine = D-glyceraldehyde 3-phosphate + L-tryptophan + H2O</text>
        <dbReference type="Rhea" id="RHEA:10532"/>
        <dbReference type="ChEBI" id="CHEBI:15377"/>
        <dbReference type="ChEBI" id="CHEBI:33384"/>
        <dbReference type="ChEBI" id="CHEBI:57912"/>
        <dbReference type="ChEBI" id="CHEBI:58866"/>
        <dbReference type="ChEBI" id="CHEBI:59776"/>
        <dbReference type="EC" id="4.2.1.20"/>
    </reaction>
</comment>
<protein>
    <recommendedName>
        <fullName evidence="9">Tryptophan synthase alpha chain</fullName>
        <ecNumber evidence="9">4.2.1.20</ecNumber>
    </recommendedName>
</protein>
<dbReference type="PROSITE" id="PS00167">
    <property type="entry name" value="TRP_SYNTHASE_ALPHA"/>
    <property type="match status" value="1"/>
</dbReference>
<dbReference type="InterPro" id="IPR018204">
    <property type="entry name" value="Trp_synthase_alpha_AS"/>
</dbReference>
<evidence type="ECO:0000313" key="12">
    <source>
        <dbReference type="Proteomes" id="UP000006791"/>
    </source>
</evidence>
<dbReference type="PANTHER" id="PTHR43406:SF1">
    <property type="entry name" value="TRYPTOPHAN SYNTHASE ALPHA CHAIN, CHLOROPLASTIC"/>
    <property type="match status" value="1"/>
</dbReference>
<sequence length="271" mass="28292">MNRYAARFAALRQAGRKAFIPFTVLGFPDRARCLASIEAMLAGGATALELGIAFSDPIADGPVIQQATHDVLASGFGVDDALALIAQVRQRDADIPIGLLVYHNTVAAREAGRFFADVRAAGADGVLIADLPPEMAHETTAAAKQAGIAPIFMVSPLTDAARLERLAALAEGFLYVVSRLGITGSQTHFDNQLRATLERARAVVDLPLCVGFGVSTPAAAQHMVALGADGVITGSRIIEIIRAAGEDFGPAVEQFCRTMQAAVDGTAVQAV</sequence>
<comment type="function">
    <text evidence="1 9">The alpha subunit is responsible for the aldol cleavage of indoleglycerol phosphate to indole and glyceraldehyde 3-phosphate.</text>
</comment>
<evidence type="ECO:0000256" key="8">
    <source>
        <dbReference type="ARBA" id="ARBA00049047"/>
    </source>
</evidence>
<keyword evidence="6 9" id="KW-0057">Aromatic amino acid biosynthesis</keyword>
<dbReference type="GO" id="GO:0005829">
    <property type="term" value="C:cytosol"/>
    <property type="evidence" value="ECO:0007669"/>
    <property type="project" value="TreeGrafter"/>
</dbReference>
<dbReference type="Proteomes" id="UP000006791">
    <property type="component" value="Chromosome 2"/>
</dbReference>
<reference evidence="11 12" key="1">
    <citation type="journal article" date="2012" name="Environ. Microbiol.">
        <title>Complete genome of Candidatus Chloracidobacterium thermophilum, a chlorophyll-based photoheterotroph belonging to the phylum Acidobacteria.</title>
        <authorList>
            <person name="Garcia Costas A.M."/>
            <person name="Liu Z."/>
            <person name="Tomsho L.P."/>
            <person name="Schuster S.C."/>
            <person name="Ward D.M."/>
            <person name="Bryant D.A."/>
        </authorList>
    </citation>
    <scope>NUCLEOTIDE SEQUENCE [LARGE SCALE GENOMIC DNA]</scope>
    <source>
        <strain evidence="11 12">B</strain>
    </source>
</reference>
<dbReference type="AlphaFoldDB" id="G2LJL6"/>
<dbReference type="UniPathway" id="UPA00035">
    <property type="reaction ID" value="UER00044"/>
</dbReference>
<evidence type="ECO:0000256" key="4">
    <source>
        <dbReference type="ARBA" id="ARBA00022605"/>
    </source>
</evidence>
<evidence type="ECO:0000256" key="2">
    <source>
        <dbReference type="ARBA" id="ARBA00004733"/>
    </source>
</evidence>
<dbReference type="InterPro" id="IPR002028">
    <property type="entry name" value="Trp_synthase_suA"/>
</dbReference>
<keyword evidence="7 9" id="KW-0456">Lyase</keyword>
<keyword evidence="4 9" id="KW-0028">Amino-acid biosynthesis</keyword>
<evidence type="ECO:0000256" key="10">
    <source>
        <dbReference type="RuleBase" id="RU003662"/>
    </source>
</evidence>
<evidence type="ECO:0000256" key="5">
    <source>
        <dbReference type="ARBA" id="ARBA00022822"/>
    </source>
</evidence>
<evidence type="ECO:0000256" key="9">
    <source>
        <dbReference type="HAMAP-Rule" id="MF_00131"/>
    </source>
</evidence>
<dbReference type="EMBL" id="CP002515">
    <property type="protein sequence ID" value="AEP13033.1"/>
    <property type="molecule type" value="Genomic_DNA"/>
</dbReference>
<keyword evidence="5 9" id="KW-0822">Tryptophan biosynthesis</keyword>
<dbReference type="InterPro" id="IPR013785">
    <property type="entry name" value="Aldolase_TIM"/>
</dbReference>
<dbReference type="PANTHER" id="PTHR43406">
    <property type="entry name" value="TRYPTOPHAN SYNTHASE, ALPHA CHAIN"/>
    <property type="match status" value="1"/>
</dbReference>
<dbReference type="InterPro" id="IPR011060">
    <property type="entry name" value="RibuloseP-bd_barrel"/>
</dbReference>
<accession>G2LJL6</accession>
<comment type="subunit">
    <text evidence="3 9">Tetramer of two alpha and two beta chains.</text>
</comment>
<dbReference type="NCBIfam" id="TIGR00262">
    <property type="entry name" value="trpA"/>
    <property type="match status" value="1"/>
</dbReference>
<comment type="similarity">
    <text evidence="9 10">Belongs to the TrpA family.</text>
</comment>
<dbReference type="RefSeq" id="WP_014100771.1">
    <property type="nucleotide sequence ID" value="NC_016025.1"/>
</dbReference>
<evidence type="ECO:0000256" key="7">
    <source>
        <dbReference type="ARBA" id="ARBA00023239"/>
    </source>
</evidence>
<dbReference type="SUPFAM" id="SSF51366">
    <property type="entry name" value="Ribulose-phoshate binding barrel"/>
    <property type="match status" value="1"/>
</dbReference>
<dbReference type="HOGENOM" id="CLU_016734_0_4_0"/>
<dbReference type="CDD" id="cd04724">
    <property type="entry name" value="Tryptophan_synthase_alpha"/>
    <property type="match status" value="1"/>
</dbReference>
<dbReference type="HAMAP" id="MF_00131">
    <property type="entry name" value="Trp_synth_alpha"/>
    <property type="match status" value="1"/>
</dbReference>
<organism evidence="11 12">
    <name type="scientific">Chloracidobacterium thermophilum (strain B)</name>
    <dbReference type="NCBI Taxonomy" id="981222"/>
    <lineage>
        <taxon>Bacteria</taxon>
        <taxon>Pseudomonadati</taxon>
        <taxon>Acidobacteriota</taxon>
        <taxon>Terriglobia</taxon>
        <taxon>Terriglobales</taxon>
        <taxon>Acidobacteriaceae</taxon>
        <taxon>Chloracidobacterium</taxon>
    </lineage>
</organism>
<comment type="pathway">
    <text evidence="2 9">Amino-acid biosynthesis; L-tryptophan biosynthesis; L-tryptophan from chorismate: step 5/5.</text>
</comment>
<dbReference type="EC" id="4.2.1.20" evidence="9"/>
<dbReference type="STRING" id="981222.Cabther_B0025"/>
<dbReference type="OrthoDB" id="9804578at2"/>
<name>G2LJL6_CHLTF</name>
<dbReference type="GO" id="GO:0004834">
    <property type="term" value="F:tryptophan synthase activity"/>
    <property type="evidence" value="ECO:0007669"/>
    <property type="project" value="UniProtKB-UniRule"/>
</dbReference>
<evidence type="ECO:0000256" key="6">
    <source>
        <dbReference type="ARBA" id="ARBA00023141"/>
    </source>
</evidence>
<dbReference type="FunFam" id="3.20.20.70:FF:000037">
    <property type="entry name" value="Tryptophan synthase alpha chain"/>
    <property type="match status" value="1"/>
</dbReference>
<dbReference type="Gene3D" id="3.20.20.70">
    <property type="entry name" value="Aldolase class I"/>
    <property type="match status" value="1"/>
</dbReference>
<dbReference type="Pfam" id="PF00290">
    <property type="entry name" value="Trp_syntA"/>
    <property type="match status" value="1"/>
</dbReference>
<evidence type="ECO:0000256" key="3">
    <source>
        <dbReference type="ARBA" id="ARBA00011270"/>
    </source>
</evidence>
<dbReference type="KEGG" id="ctm:Cabther_B0025"/>
<proteinExistence type="inferred from homology"/>
<evidence type="ECO:0000256" key="1">
    <source>
        <dbReference type="ARBA" id="ARBA00003365"/>
    </source>
</evidence>
<keyword evidence="12" id="KW-1185">Reference proteome</keyword>
<gene>
    <name evidence="9" type="primary">trpA</name>
    <name evidence="11" type="ordered locus">Cabther_B0025</name>
</gene>
<evidence type="ECO:0000313" key="11">
    <source>
        <dbReference type="EMBL" id="AEP13033.1"/>
    </source>
</evidence>